<feature type="compositionally biased region" description="Polar residues" evidence="1">
    <location>
        <begin position="38"/>
        <end position="57"/>
    </location>
</feature>
<evidence type="ECO:0000313" key="4">
    <source>
        <dbReference type="WBParaSite" id="BXY_1111500.1"/>
    </source>
</evidence>
<reference evidence="4" key="1">
    <citation type="submission" date="2016-11" db="UniProtKB">
        <authorList>
            <consortium name="WormBaseParasite"/>
        </authorList>
    </citation>
    <scope>IDENTIFICATION</scope>
</reference>
<keyword evidence="2" id="KW-1133">Transmembrane helix</keyword>
<keyword evidence="2" id="KW-0812">Transmembrane</keyword>
<name>A0A1I7SDK9_BURXY</name>
<dbReference type="AlphaFoldDB" id="A0A1I7SDK9"/>
<sequence length="108" mass="11699">MGCPESSLPPTRALRQRSRTKHTPAAPPANSPCNPRNSTRSPNLHLHTATNNSTANWHSAPTGHWDVTLGIIIHILLVVSEADGRPLLAVLTSSYCVICPFVGVIFRQ</sequence>
<feature type="transmembrane region" description="Helical" evidence="2">
    <location>
        <begin position="87"/>
        <end position="106"/>
    </location>
</feature>
<accession>A0A1I7SDK9</accession>
<evidence type="ECO:0000256" key="2">
    <source>
        <dbReference type="SAM" id="Phobius"/>
    </source>
</evidence>
<feature type="region of interest" description="Disordered" evidence="1">
    <location>
        <begin position="1"/>
        <end position="57"/>
    </location>
</feature>
<dbReference type="Proteomes" id="UP000095284">
    <property type="component" value="Unplaced"/>
</dbReference>
<evidence type="ECO:0000256" key="1">
    <source>
        <dbReference type="SAM" id="MobiDB-lite"/>
    </source>
</evidence>
<keyword evidence="2" id="KW-0472">Membrane</keyword>
<protein>
    <submittedName>
        <fullName evidence="4">Uncharacterized protein</fullName>
    </submittedName>
</protein>
<organism evidence="3 4">
    <name type="scientific">Bursaphelenchus xylophilus</name>
    <name type="common">Pinewood nematode worm</name>
    <name type="synonym">Aphelenchoides xylophilus</name>
    <dbReference type="NCBI Taxonomy" id="6326"/>
    <lineage>
        <taxon>Eukaryota</taxon>
        <taxon>Metazoa</taxon>
        <taxon>Ecdysozoa</taxon>
        <taxon>Nematoda</taxon>
        <taxon>Chromadorea</taxon>
        <taxon>Rhabditida</taxon>
        <taxon>Tylenchina</taxon>
        <taxon>Tylenchomorpha</taxon>
        <taxon>Aphelenchoidea</taxon>
        <taxon>Aphelenchoididae</taxon>
        <taxon>Bursaphelenchus</taxon>
    </lineage>
</organism>
<proteinExistence type="predicted"/>
<evidence type="ECO:0000313" key="3">
    <source>
        <dbReference type="Proteomes" id="UP000095284"/>
    </source>
</evidence>
<dbReference type="WBParaSite" id="BXY_1111500.1">
    <property type="protein sequence ID" value="BXY_1111500.1"/>
    <property type="gene ID" value="BXY_1111500"/>
</dbReference>